<evidence type="ECO:0000256" key="1">
    <source>
        <dbReference type="ARBA" id="ARBA00001957"/>
    </source>
</evidence>
<dbReference type="InterPro" id="IPR020806">
    <property type="entry name" value="PKS_PP-bd"/>
</dbReference>
<organism evidence="6 7">
    <name type="scientific">Streptomyces griseoluteus</name>
    <dbReference type="NCBI Taxonomy" id="29306"/>
    <lineage>
        <taxon>Bacteria</taxon>
        <taxon>Bacillati</taxon>
        <taxon>Actinomycetota</taxon>
        <taxon>Actinomycetes</taxon>
        <taxon>Kitasatosporales</taxon>
        <taxon>Streptomycetaceae</taxon>
        <taxon>Streptomyces</taxon>
    </lineage>
</organism>
<dbReference type="InterPro" id="IPR020802">
    <property type="entry name" value="TesA-like"/>
</dbReference>
<feature type="compositionally biased region" description="Basic residues" evidence="4">
    <location>
        <begin position="36"/>
        <end position="52"/>
    </location>
</feature>
<name>A0A4Z1DU52_STRGP</name>
<dbReference type="SUPFAM" id="SSF53474">
    <property type="entry name" value="alpha/beta-Hydrolases"/>
    <property type="match status" value="1"/>
</dbReference>
<keyword evidence="3" id="KW-0597">Phosphoprotein</keyword>
<evidence type="ECO:0000256" key="3">
    <source>
        <dbReference type="ARBA" id="ARBA00022553"/>
    </source>
</evidence>
<keyword evidence="2" id="KW-0596">Phosphopantetheine</keyword>
<dbReference type="CDD" id="cd19531">
    <property type="entry name" value="LCL_NRPS-like"/>
    <property type="match status" value="1"/>
</dbReference>
<reference evidence="6 7" key="1">
    <citation type="submission" date="2019-04" db="EMBL/GenBank/DDBJ databases">
        <title>Streptomyces sp. nov. Bv016 isolated from bark of Buahinia variegata.</title>
        <authorList>
            <person name="Kanchanasin P."/>
            <person name="Tanasupawat S."/>
            <person name="Yuki M."/>
            <person name="Kudo T."/>
        </authorList>
    </citation>
    <scope>NUCLEOTIDE SEQUENCE [LARGE SCALE GENOMIC DNA]</scope>
    <source>
        <strain evidence="6 7">JCM 4765</strain>
    </source>
</reference>
<gene>
    <name evidence="6" type="ORF">E5082_04120</name>
</gene>
<dbReference type="Gene3D" id="1.10.1200.10">
    <property type="entry name" value="ACP-like"/>
    <property type="match status" value="1"/>
</dbReference>
<dbReference type="SUPFAM" id="SSF52777">
    <property type="entry name" value="CoA-dependent acyltransferases"/>
    <property type="match status" value="2"/>
</dbReference>
<feature type="domain" description="Carrier" evidence="5">
    <location>
        <begin position="519"/>
        <end position="594"/>
    </location>
</feature>
<dbReference type="GO" id="GO:0043041">
    <property type="term" value="P:amino acid activation for nonribosomal peptide biosynthetic process"/>
    <property type="evidence" value="ECO:0007669"/>
    <property type="project" value="TreeGrafter"/>
</dbReference>
<dbReference type="GO" id="GO:0009239">
    <property type="term" value="P:enterobactin biosynthetic process"/>
    <property type="evidence" value="ECO:0007669"/>
    <property type="project" value="TreeGrafter"/>
</dbReference>
<evidence type="ECO:0000313" key="6">
    <source>
        <dbReference type="EMBL" id="TGN87587.1"/>
    </source>
</evidence>
<evidence type="ECO:0000256" key="4">
    <source>
        <dbReference type="SAM" id="MobiDB-lite"/>
    </source>
</evidence>
<dbReference type="SUPFAM" id="SSF47336">
    <property type="entry name" value="ACP-like"/>
    <property type="match status" value="1"/>
</dbReference>
<dbReference type="InterPro" id="IPR001031">
    <property type="entry name" value="Thioesterase"/>
</dbReference>
<dbReference type="Pfam" id="PF00550">
    <property type="entry name" value="PP-binding"/>
    <property type="match status" value="1"/>
</dbReference>
<dbReference type="AlphaFoldDB" id="A0A4Z1DU52"/>
<comment type="cofactor">
    <cofactor evidence="1">
        <name>pantetheine 4'-phosphate</name>
        <dbReference type="ChEBI" id="CHEBI:47942"/>
    </cofactor>
</comment>
<dbReference type="Pfam" id="PF00668">
    <property type="entry name" value="Condensation"/>
    <property type="match status" value="1"/>
</dbReference>
<dbReference type="SMART" id="SM00824">
    <property type="entry name" value="PKS_TE"/>
    <property type="match status" value="1"/>
</dbReference>
<accession>A0A4Z1DU52</accession>
<dbReference type="InterPro" id="IPR001242">
    <property type="entry name" value="Condensation_dom"/>
</dbReference>
<evidence type="ECO:0000256" key="2">
    <source>
        <dbReference type="ARBA" id="ARBA00022450"/>
    </source>
</evidence>
<dbReference type="Proteomes" id="UP000298513">
    <property type="component" value="Unassembled WGS sequence"/>
</dbReference>
<dbReference type="InterPro" id="IPR009081">
    <property type="entry name" value="PP-bd_ACP"/>
</dbReference>
<dbReference type="InterPro" id="IPR036736">
    <property type="entry name" value="ACP-like_sf"/>
</dbReference>
<dbReference type="SMART" id="SM00823">
    <property type="entry name" value="PKS_PP"/>
    <property type="match status" value="1"/>
</dbReference>
<dbReference type="PROSITE" id="PS50075">
    <property type="entry name" value="CARRIER"/>
    <property type="match status" value="1"/>
</dbReference>
<protein>
    <recommendedName>
        <fullName evidence="5">Carrier domain-containing protein</fullName>
    </recommendedName>
</protein>
<dbReference type="GO" id="GO:0005829">
    <property type="term" value="C:cytosol"/>
    <property type="evidence" value="ECO:0007669"/>
    <property type="project" value="TreeGrafter"/>
</dbReference>
<dbReference type="GO" id="GO:0031177">
    <property type="term" value="F:phosphopantetheine binding"/>
    <property type="evidence" value="ECO:0007669"/>
    <property type="project" value="InterPro"/>
</dbReference>
<keyword evidence="7" id="KW-1185">Reference proteome</keyword>
<dbReference type="EMBL" id="SRRU01000001">
    <property type="protein sequence ID" value="TGN87587.1"/>
    <property type="molecule type" value="Genomic_DNA"/>
</dbReference>
<dbReference type="InterPro" id="IPR029058">
    <property type="entry name" value="AB_hydrolase_fold"/>
</dbReference>
<dbReference type="Gene3D" id="3.30.559.10">
    <property type="entry name" value="Chloramphenicol acetyltransferase-like domain"/>
    <property type="match status" value="1"/>
</dbReference>
<dbReference type="PANTHER" id="PTHR45527:SF1">
    <property type="entry name" value="FATTY ACID SYNTHASE"/>
    <property type="match status" value="1"/>
</dbReference>
<dbReference type="GO" id="GO:0009366">
    <property type="term" value="C:enterobactin synthetase complex"/>
    <property type="evidence" value="ECO:0007669"/>
    <property type="project" value="TreeGrafter"/>
</dbReference>
<feature type="region of interest" description="Disordered" evidence="4">
    <location>
        <begin position="1"/>
        <end position="62"/>
    </location>
</feature>
<dbReference type="GO" id="GO:0047527">
    <property type="term" value="F:2,3-dihydroxybenzoate-serine ligase activity"/>
    <property type="evidence" value="ECO:0007669"/>
    <property type="project" value="TreeGrafter"/>
</dbReference>
<feature type="region of interest" description="Disordered" evidence="4">
    <location>
        <begin position="491"/>
        <end position="523"/>
    </location>
</feature>
<dbReference type="InterPro" id="IPR023213">
    <property type="entry name" value="CAT-like_dom_sf"/>
</dbReference>
<sequence length="847" mass="90971">MGGVRPGRRTAAAARTGEARRDPVPGADLAPVCTPARRRRPVCPRPAQRRRQSQPPAAAREVRSAVKAFARTRIPRRERTDLAPASEIQRSMWFLEQAGRAGAYNIGLSVRVRGPLDPGALRRALLAVARRHETLRSVFVAEGGEVRVRTLPVEEFAELLFPADWDGSTEAPFAVDGGPLFRARLTSASPTEHLLSLCFHHVVYDGGSAALFWEDLWQAYAGAELAELEIQYADYAVWQQERLDGGLLARQAAWWAGHLDGAPVLSTVPPDRPRPARRTGEGRELRGRVPAEVYGALTRLARAETATVYMVVLAALQAVIGLASGRSDVLVGSPVSGRVRPELRPLIGCFVNTLVMRADLAGDPSFLDHLRATRLGVLDAFDHQEVPFDRVVESVNPPRLPGTSPLFQVLYAHQGTSGEAVPPPAGLTVEPVDERTSTAKFDLLLTTWEEDSGLVLSLEYATELYDDKSAGRFLRELLELLTTAVTDPGTPLSALGTGPWREPAADTVPAASAPEPDDTPWSPTEEFLRDVWARLLGRTDIGRRADFFDLGGHSFMGIRMLNRVRQEYGVELPAGVLFEARTLEGLAAAVDRGLRGTAPAEMVRLAPGEGPPLLLVHPVGGGISCYVPLARQLPMPVYGIEAVGLDSVEAMADAYLEAAAPLLDQGPVAFGGWSMGGVVAFEMARRTEAASGRTVPVVLIDSHVPDPDAEAPDEADLVQWFAADWGASAGGDLGEGITGRAELWRRAEERGLLDPGQDGDTVRRLLDRFETNIAAVGRFRVPSGHRGPVRLLAAAGESWAAGDRGWGAVTSGGLTVTAVPGDHYGIMADPALPGEVADFLKGAVCHD</sequence>
<dbReference type="Pfam" id="PF00975">
    <property type="entry name" value="Thioesterase"/>
    <property type="match status" value="1"/>
</dbReference>
<comment type="caution">
    <text evidence="6">The sequence shown here is derived from an EMBL/GenBank/DDBJ whole genome shotgun (WGS) entry which is preliminary data.</text>
</comment>
<dbReference type="PANTHER" id="PTHR45527">
    <property type="entry name" value="NONRIBOSOMAL PEPTIDE SYNTHETASE"/>
    <property type="match status" value="1"/>
</dbReference>
<dbReference type="Gene3D" id="3.40.50.1820">
    <property type="entry name" value="alpha/beta hydrolase"/>
    <property type="match status" value="1"/>
</dbReference>
<dbReference type="GO" id="GO:0008610">
    <property type="term" value="P:lipid biosynthetic process"/>
    <property type="evidence" value="ECO:0007669"/>
    <property type="project" value="UniProtKB-ARBA"/>
</dbReference>
<dbReference type="Gene3D" id="3.30.559.30">
    <property type="entry name" value="Nonribosomal peptide synthetase, condensation domain"/>
    <property type="match status" value="1"/>
</dbReference>
<evidence type="ECO:0000259" key="5">
    <source>
        <dbReference type="PROSITE" id="PS50075"/>
    </source>
</evidence>
<evidence type="ECO:0000313" key="7">
    <source>
        <dbReference type="Proteomes" id="UP000298513"/>
    </source>
</evidence>
<proteinExistence type="predicted"/>